<protein>
    <submittedName>
        <fullName evidence="6">Oxidoreductase</fullName>
    </submittedName>
</protein>
<dbReference type="SUPFAM" id="SSF54862">
    <property type="entry name" value="4Fe-4S ferredoxins"/>
    <property type="match status" value="1"/>
</dbReference>
<dbReference type="Gene3D" id="3.30.70.20">
    <property type="match status" value="1"/>
</dbReference>
<keyword evidence="2" id="KW-0479">Metal-binding</keyword>
<dbReference type="PROSITE" id="PS51379">
    <property type="entry name" value="4FE4S_FER_2"/>
    <property type="match status" value="1"/>
</dbReference>
<proteinExistence type="predicted"/>
<dbReference type="RefSeq" id="WP_157004887.1">
    <property type="nucleotide sequence ID" value="NZ_DBEZYS010000011.1"/>
</dbReference>
<gene>
    <name evidence="6" type="ORF">GO738_08215</name>
</gene>
<name>A0A6N8IHD5_9ACTN</name>
<dbReference type="GO" id="GO:0046872">
    <property type="term" value="F:metal ion binding"/>
    <property type="evidence" value="ECO:0007669"/>
    <property type="project" value="UniProtKB-KW"/>
</dbReference>
<feature type="domain" description="4Fe-4S ferredoxin-type" evidence="5">
    <location>
        <begin position="4"/>
        <end position="34"/>
    </location>
</feature>
<sequence>MAEYGILIDPAWCTGCHSCEVACQMENGLSAGQFGIKVNEIGPWEIAPDKWLLSYAPAFTDQCTMCLLRRKKGKVPSCVHHCQAKCLEFGTIEELSKKLSDHPKQLLCSFV</sequence>
<dbReference type="InterPro" id="IPR050954">
    <property type="entry name" value="ET_IronSulfur_Cluster-Binding"/>
</dbReference>
<keyword evidence="4" id="KW-0411">Iron-sulfur</keyword>
<evidence type="ECO:0000256" key="4">
    <source>
        <dbReference type="ARBA" id="ARBA00023014"/>
    </source>
</evidence>
<keyword evidence="3" id="KW-0408">Iron</keyword>
<dbReference type="PANTHER" id="PTHR43177:SF3">
    <property type="entry name" value="PROTEIN NRFC HOMOLOG"/>
    <property type="match status" value="1"/>
</dbReference>
<evidence type="ECO:0000313" key="7">
    <source>
        <dbReference type="Proteomes" id="UP000468327"/>
    </source>
</evidence>
<dbReference type="AlphaFoldDB" id="A0A6N8IHD5"/>
<reference evidence="6 7" key="1">
    <citation type="submission" date="2019-11" db="EMBL/GenBank/DDBJ databases">
        <title>Whole genome shotgun sequencing (WGS) data from Adlercreutzia equolifaciens ResAG-91, Eggerthella lenta MRI-F36, MRI-F37, MRI-F40, ResAG-49, ResAG-88, ResAG-121, ResAG-145, and Gordonibacter sp. ResAG-5, ResAG-26, ResAG-43, ResAG-50, ResAG-59.</title>
        <authorList>
            <person name="Stoll D.A."/>
            <person name="Danylec N."/>
            <person name="Franz C.M.A.P."/>
            <person name="Huch M."/>
        </authorList>
    </citation>
    <scope>NUCLEOTIDE SEQUENCE [LARGE SCALE GENOMIC DNA]</scope>
    <source>
        <strain evidence="6 7">ResAG-59</strain>
    </source>
</reference>
<evidence type="ECO:0000259" key="5">
    <source>
        <dbReference type="PROSITE" id="PS51379"/>
    </source>
</evidence>
<dbReference type="PANTHER" id="PTHR43177">
    <property type="entry name" value="PROTEIN NRFC"/>
    <property type="match status" value="1"/>
</dbReference>
<comment type="caution">
    <text evidence="6">The sequence shown here is derived from an EMBL/GenBank/DDBJ whole genome shotgun (WGS) entry which is preliminary data.</text>
</comment>
<dbReference type="EMBL" id="WPOC01000011">
    <property type="protein sequence ID" value="MVN15324.1"/>
    <property type="molecule type" value="Genomic_DNA"/>
</dbReference>
<evidence type="ECO:0000256" key="1">
    <source>
        <dbReference type="ARBA" id="ARBA00022485"/>
    </source>
</evidence>
<evidence type="ECO:0000256" key="2">
    <source>
        <dbReference type="ARBA" id="ARBA00022723"/>
    </source>
</evidence>
<organism evidence="6 7">
    <name type="scientific">Gordonibacter urolithinfaciens</name>
    <dbReference type="NCBI Taxonomy" id="1335613"/>
    <lineage>
        <taxon>Bacteria</taxon>
        <taxon>Bacillati</taxon>
        <taxon>Actinomycetota</taxon>
        <taxon>Coriobacteriia</taxon>
        <taxon>Eggerthellales</taxon>
        <taxon>Eggerthellaceae</taxon>
        <taxon>Gordonibacter</taxon>
    </lineage>
</organism>
<accession>A0A6N8IHD5</accession>
<evidence type="ECO:0000313" key="6">
    <source>
        <dbReference type="EMBL" id="MVN15324.1"/>
    </source>
</evidence>
<evidence type="ECO:0000256" key="3">
    <source>
        <dbReference type="ARBA" id="ARBA00023004"/>
    </source>
</evidence>
<dbReference type="Proteomes" id="UP000468327">
    <property type="component" value="Unassembled WGS sequence"/>
</dbReference>
<dbReference type="InterPro" id="IPR017896">
    <property type="entry name" value="4Fe4S_Fe-S-bd"/>
</dbReference>
<dbReference type="GO" id="GO:0051539">
    <property type="term" value="F:4 iron, 4 sulfur cluster binding"/>
    <property type="evidence" value="ECO:0007669"/>
    <property type="project" value="UniProtKB-KW"/>
</dbReference>
<keyword evidence="1" id="KW-0004">4Fe-4S</keyword>
<keyword evidence="7" id="KW-1185">Reference proteome</keyword>